<dbReference type="Gene3D" id="3.50.50.60">
    <property type="entry name" value="FAD/NAD(P)-binding domain"/>
    <property type="match status" value="2"/>
</dbReference>
<dbReference type="InterPro" id="IPR001100">
    <property type="entry name" value="Pyr_nuc-diS_OxRdtase"/>
</dbReference>
<comment type="caution">
    <text evidence="11">The sequence shown here is derived from an EMBL/GenBank/DDBJ whole genome shotgun (WGS) entry which is preliminary data.</text>
</comment>
<dbReference type="InterPro" id="IPR004099">
    <property type="entry name" value="Pyr_nucl-diS_OxRdtase_dimer"/>
</dbReference>
<dbReference type="EC" id="1.8.1.7" evidence="11"/>
<evidence type="ECO:0000256" key="3">
    <source>
        <dbReference type="ARBA" id="ARBA00022630"/>
    </source>
</evidence>
<evidence type="ECO:0000256" key="6">
    <source>
        <dbReference type="ARBA" id="ARBA00023157"/>
    </source>
</evidence>
<dbReference type="PROSITE" id="PS00076">
    <property type="entry name" value="PYRIDINE_REDOX_1"/>
    <property type="match status" value="1"/>
</dbReference>
<dbReference type="EMBL" id="JAWIIV010000027">
    <property type="protein sequence ID" value="MEC4722274.1"/>
    <property type="molecule type" value="Genomic_DNA"/>
</dbReference>
<evidence type="ECO:0000256" key="4">
    <source>
        <dbReference type="ARBA" id="ARBA00022827"/>
    </source>
</evidence>
<protein>
    <submittedName>
        <fullName evidence="11">Glutathione-disulfide reductase</fullName>
        <ecNumber evidence="11">1.8.1.7</ecNumber>
    </submittedName>
</protein>
<organism evidence="11 12">
    <name type="scientific">Noviherbaspirillum album</name>
    <dbReference type="NCBI Taxonomy" id="3080276"/>
    <lineage>
        <taxon>Bacteria</taxon>
        <taxon>Pseudomonadati</taxon>
        <taxon>Pseudomonadota</taxon>
        <taxon>Betaproteobacteria</taxon>
        <taxon>Burkholderiales</taxon>
        <taxon>Oxalobacteraceae</taxon>
        <taxon>Noviherbaspirillum</taxon>
    </lineage>
</organism>
<evidence type="ECO:0000256" key="5">
    <source>
        <dbReference type="ARBA" id="ARBA00023002"/>
    </source>
</evidence>
<keyword evidence="4 8" id="KW-0274">FAD</keyword>
<evidence type="ECO:0000313" key="12">
    <source>
        <dbReference type="Proteomes" id="UP001352263"/>
    </source>
</evidence>
<gene>
    <name evidence="11" type="primary">gorA</name>
    <name evidence="11" type="ORF">RY831_24220</name>
</gene>
<keyword evidence="6" id="KW-1015">Disulfide bond</keyword>
<dbReference type="Pfam" id="PF02852">
    <property type="entry name" value="Pyr_redox_dim"/>
    <property type="match status" value="1"/>
</dbReference>
<keyword evidence="7 8" id="KW-0676">Redox-active center</keyword>
<dbReference type="PANTHER" id="PTHR42737">
    <property type="entry name" value="GLUTATHIONE REDUCTASE"/>
    <property type="match status" value="1"/>
</dbReference>
<dbReference type="InterPro" id="IPR023753">
    <property type="entry name" value="FAD/NAD-binding_dom"/>
</dbReference>
<dbReference type="Gene3D" id="3.30.390.30">
    <property type="match status" value="1"/>
</dbReference>
<dbReference type="Proteomes" id="UP001352263">
    <property type="component" value="Unassembled WGS sequence"/>
</dbReference>
<evidence type="ECO:0000256" key="2">
    <source>
        <dbReference type="ARBA" id="ARBA00007532"/>
    </source>
</evidence>
<evidence type="ECO:0000256" key="7">
    <source>
        <dbReference type="ARBA" id="ARBA00023284"/>
    </source>
</evidence>
<evidence type="ECO:0000313" key="11">
    <source>
        <dbReference type="EMBL" id="MEC4722274.1"/>
    </source>
</evidence>
<dbReference type="InterPro" id="IPR046952">
    <property type="entry name" value="GSHR/TRXR-like"/>
</dbReference>
<evidence type="ECO:0000259" key="9">
    <source>
        <dbReference type="Pfam" id="PF02852"/>
    </source>
</evidence>
<proteinExistence type="inferred from homology"/>
<keyword evidence="5 8" id="KW-0560">Oxidoreductase</keyword>
<evidence type="ECO:0000259" key="10">
    <source>
        <dbReference type="Pfam" id="PF07992"/>
    </source>
</evidence>
<dbReference type="PIRSF" id="PIRSF000350">
    <property type="entry name" value="Mercury_reductase_MerA"/>
    <property type="match status" value="1"/>
</dbReference>
<dbReference type="GO" id="GO:0004362">
    <property type="term" value="F:glutathione-disulfide reductase (NADPH) activity"/>
    <property type="evidence" value="ECO:0007669"/>
    <property type="project" value="UniProtKB-EC"/>
</dbReference>
<dbReference type="RefSeq" id="WP_326508949.1">
    <property type="nucleotide sequence ID" value="NZ_JAWIIV010000027.1"/>
</dbReference>
<dbReference type="SUPFAM" id="SSF51905">
    <property type="entry name" value="FAD/NAD(P)-binding domain"/>
    <property type="match status" value="1"/>
</dbReference>
<keyword evidence="3 8" id="KW-0285">Flavoprotein</keyword>
<comment type="cofactor">
    <cofactor evidence="1">
        <name>FAD</name>
        <dbReference type="ChEBI" id="CHEBI:57692"/>
    </cofactor>
</comment>
<feature type="domain" description="FAD/NAD(P)-binding" evidence="10">
    <location>
        <begin position="6"/>
        <end position="316"/>
    </location>
</feature>
<sequence>MSEHFDLITIGGGSGGVAASRRAAAHGARVALIESDALGGTCVHRGCVPKKLMMYAGQFRSAFDTAAAFGWTMENEQFHMETWQDAKNAELERLDKIYQQMLQSANVELINGLAQITGRGRVRVGARELSCTHLLIATGGRPSAAPIAGLEHAATSEDMLNSRTVPRRMAVVGAGYIGMEFASIFSRLGSEVSVFFRDHSPLRGFDHDLRIRLSQALERAGLTLYAGSNMESLTRSGNGYLLQVRGKEPMAFDAVLNATGRIPNTENLGLQSIGLELGPGAAIPVNDYSATVVPGVYAVGDVTNRKNLTPLAIAEGRAFADTVFGGLDIPFQATEVATAVFTEPSIGTVGLTENDAAQQGALIIYEADFRPMATAFAQRSDRTYMKLVVDAASDRVLGIHMIGNDAPEIIQSLAVSLRAGVTKRQFDQTIAIHPTTAEEFVLMREPARRVPAGKTTFPP</sequence>
<dbReference type="PANTHER" id="PTHR42737:SF2">
    <property type="entry name" value="GLUTATHIONE REDUCTASE"/>
    <property type="match status" value="1"/>
</dbReference>
<feature type="domain" description="Pyridine nucleotide-disulphide oxidoreductase dimerisation" evidence="9">
    <location>
        <begin position="336"/>
        <end position="443"/>
    </location>
</feature>
<keyword evidence="12" id="KW-1185">Reference proteome</keyword>
<dbReference type="PRINTS" id="PR00411">
    <property type="entry name" value="PNDRDTASEI"/>
</dbReference>
<dbReference type="SUPFAM" id="SSF55424">
    <property type="entry name" value="FAD/NAD-linked reductases, dimerisation (C-terminal) domain"/>
    <property type="match status" value="1"/>
</dbReference>
<dbReference type="InterPro" id="IPR036188">
    <property type="entry name" value="FAD/NAD-bd_sf"/>
</dbReference>
<comment type="similarity">
    <text evidence="2 8">Belongs to the class-I pyridine nucleotide-disulfide oxidoreductase family.</text>
</comment>
<dbReference type="PRINTS" id="PR00368">
    <property type="entry name" value="FADPNR"/>
</dbReference>
<dbReference type="InterPro" id="IPR016156">
    <property type="entry name" value="FAD/NAD-linked_Rdtase_dimer_sf"/>
</dbReference>
<dbReference type="NCBIfam" id="NF004776">
    <property type="entry name" value="PRK06116.1"/>
    <property type="match status" value="1"/>
</dbReference>
<name>A0ABU6JF39_9BURK</name>
<evidence type="ECO:0000256" key="1">
    <source>
        <dbReference type="ARBA" id="ARBA00001974"/>
    </source>
</evidence>
<evidence type="ECO:0000256" key="8">
    <source>
        <dbReference type="RuleBase" id="RU003691"/>
    </source>
</evidence>
<reference evidence="11 12" key="1">
    <citation type="submission" date="2023-10" db="EMBL/GenBank/DDBJ databases">
        <title>Noviherbaspirillum sp. CPCC 100848 genome assembly.</title>
        <authorList>
            <person name="Li X.Y."/>
            <person name="Fang X.M."/>
        </authorList>
    </citation>
    <scope>NUCLEOTIDE SEQUENCE [LARGE SCALE GENOMIC DNA]</scope>
    <source>
        <strain evidence="11 12">CPCC 100848</strain>
    </source>
</reference>
<dbReference type="InterPro" id="IPR012999">
    <property type="entry name" value="Pyr_OxRdtase_I_AS"/>
</dbReference>
<dbReference type="Pfam" id="PF07992">
    <property type="entry name" value="Pyr_redox_2"/>
    <property type="match status" value="1"/>
</dbReference>
<accession>A0ABU6JF39</accession>